<dbReference type="PANTHER" id="PTHR21479">
    <property type="match status" value="1"/>
</dbReference>
<dbReference type="AlphaFoldDB" id="A0A2A6BQU8"/>
<keyword evidence="2" id="KW-1185">Reference proteome</keyword>
<sequence length="323" mass="36653">MIAYLKGVEQHTKLQVPNMWFALLICVLIPGCIGTNSVFVRINGTLTCSAQFEYAIELVEADTISDDLIDFTDFRTSKGSVENYEVHGWETESEFFNNAIEPWMRIYHTCGTKSGCVCKKWDNIYSHTEITLNINLDKNDVMCGDLCASPDSVADLRGHSLSKKMKLALLICVLIPGCLGMSSIFVRIDGTLTCSTPFEYAVELVEDDPVENDKIDFTRFRRTKGTVEHYDVHGWCKEGEPLNNAVEPWIRIYHNCGTNSGCVCKKWENIYDDTEITVDIDLNGNISDVQCDLCASPDTIENIKYSWDNRHGKHGKWSFLRRK</sequence>
<accession>A0A2A6BQU8</accession>
<name>A0A2A6BQU8_PRIPA</name>
<evidence type="ECO:0000313" key="1">
    <source>
        <dbReference type="EnsemblMetazoa" id="PPA24686.1"/>
    </source>
</evidence>
<accession>A0A8R1YIE0</accession>
<dbReference type="EnsemblMetazoa" id="PPA24686.1">
    <property type="protein sequence ID" value="PPA24686.1"/>
    <property type="gene ID" value="WBGene00114240"/>
</dbReference>
<dbReference type="PANTHER" id="PTHR21479:SF22">
    <property type="entry name" value="PROTEIN CBG07241"/>
    <property type="match status" value="1"/>
</dbReference>
<dbReference type="Gene3D" id="2.60.40.3330">
    <property type="match status" value="2"/>
</dbReference>
<dbReference type="Proteomes" id="UP000005239">
    <property type="component" value="Unassembled WGS sequence"/>
</dbReference>
<proteinExistence type="predicted"/>
<evidence type="ECO:0000313" key="2">
    <source>
        <dbReference type="Proteomes" id="UP000005239"/>
    </source>
</evidence>
<reference evidence="1" key="2">
    <citation type="submission" date="2022-06" db="UniProtKB">
        <authorList>
            <consortium name="EnsemblMetazoa"/>
        </authorList>
    </citation>
    <scope>IDENTIFICATION</scope>
    <source>
        <strain evidence="1">PS312</strain>
    </source>
</reference>
<protein>
    <submittedName>
        <fullName evidence="1">Uncharacterized protein</fullName>
    </submittedName>
</protein>
<reference evidence="2" key="1">
    <citation type="journal article" date="2008" name="Nat. Genet.">
        <title>The Pristionchus pacificus genome provides a unique perspective on nematode lifestyle and parasitism.</title>
        <authorList>
            <person name="Dieterich C."/>
            <person name="Clifton S.W."/>
            <person name="Schuster L.N."/>
            <person name="Chinwalla A."/>
            <person name="Delehaunty K."/>
            <person name="Dinkelacker I."/>
            <person name="Fulton L."/>
            <person name="Fulton R."/>
            <person name="Godfrey J."/>
            <person name="Minx P."/>
            <person name="Mitreva M."/>
            <person name="Roeseler W."/>
            <person name="Tian H."/>
            <person name="Witte H."/>
            <person name="Yang S.P."/>
            <person name="Wilson R.K."/>
            <person name="Sommer R.J."/>
        </authorList>
    </citation>
    <scope>NUCLEOTIDE SEQUENCE [LARGE SCALE GENOMIC DNA]</scope>
    <source>
        <strain evidence="2">PS312</strain>
    </source>
</reference>
<dbReference type="InterPro" id="IPR038479">
    <property type="entry name" value="Transthyretin-like_sf"/>
</dbReference>
<gene>
    <name evidence="1" type="primary">WBGene00114240</name>
</gene>
<organism evidence="1 2">
    <name type="scientific">Pristionchus pacificus</name>
    <name type="common">Parasitic nematode worm</name>
    <dbReference type="NCBI Taxonomy" id="54126"/>
    <lineage>
        <taxon>Eukaryota</taxon>
        <taxon>Metazoa</taxon>
        <taxon>Ecdysozoa</taxon>
        <taxon>Nematoda</taxon>
        <taxon>Chromadorea</taxon>
        <taxon>Rhabditida</taxon>
        <taxon>Rhabditina</taxon>
        <taxon>Diplogasteromorpha</taxon>
        <taxon>Diplogasteroidea</taxon>
        <taxon>Neodiplogasteridae</taxon>
        <taxon>Pristionchus</taxon>
    </lineage>
</organism>